<name>A0A1M3TX14_ASPLC</name>
<organism evidence="2 3">
    <name type="scientific">Aspergillus luchuensis (strain CBS 106.47)</name>
    <dbReference type="NCBI Taxonomy" id="1137211"/>
    <lineage>
        <taxon>Eukaryota</taxon>
        <taxon>Fungi</taxon>
        <taxon>Dikarya</taxon>
        <taxon>Ascomycota</taxon>
        <taxon>Pezizomycotina</taxon>
        <taxon>Eurotiomycetes</taxon>
        <taxon>Eurotiomycetidae</taxon>
        <taxon>Eurotiales</taxon>
        <taxon>Aspergillaceae</taxon>
        <taxon>Aspergillus</taxon>
        <taxon>Aspergillus subgen. Circumdati</taxon>
    </lineage>
</organism>
<evidence type="ECO:0000313" key="3">
    <source>
        <dbReference type="Proteomes" id="UP000184063"/>
    </source>
</evidence>
<dbReference type="OrthoDB" id="671439at2759"/>
<dbReference type="Proteomes" id="UP000184063">
    <property type="component" value="Unassembled WGS sequence"/>
</dbReference>
<dbReference type="EMBL" id="KV878237">
    <property type="protein sequence ID" value="OJZ91255.1"/>
    <property type="molecule type" value="Genomic_DNA"/>
</dbReference>
<dbReference type="InterPro" id="IPR013830">
    <property type="entry name" value="SGNH_hydro"/>
</dbReference>
<dbReference type="PANTHER" id="PTHR14209">
    <property type="entry name" value="ISOAMYL ACETATE-HYDROLYZING ESTERASE 1"/>
    <property type="match status" value="1"/>
</dbReference>
<accession>A0A1M3TX14</accession>
<dbReference type="InterPro" id="IPR045136">
    <property type="entry name" value="Iah1-like"/>
</dbReference>
<protein>
    <recommendedName>
        <fullName evidence="1">SGNH hydrolase-type esterase domain-containing protein</fullName>
    </recommendedName>
</protein>
<dbReference type="InterPro" id="IPR036514">
    <property type="entry name" value="SGNH_hydro_sf"/>
</dbReference>
<sequence>MTEHVSPTEDQALHQPYGQFILFGDSLTEMSSSQDDGFGFHAALQHDYSRRLDVINRGFSGYNTSHALEVLPRFFPFQTASVKIMTIFFGCNDACLPGNYQHIPLDVCRENLREIIQHPVVIAQNPRILILTPPPVNEYQLEAFDASEGVPHPSRTANQTRKYAGAAVDVALSLGVPIADLWTAFMEAVEWREGEPLIGSREVPNHESFQQYFTDGLHLTAKGYRLVYGVVRDTIERNWPDLQPENLPMVFPDWRVAPMNNPWLVSQVRQDGSGQ</sequence>
<feature type="domain" description="SGNH hydrolase-type esterase" evidence="1">
    <location>
        <begin position="22"/>
        <end position="226"/>
    </location>
</feature>
<dbReference type="Gene3D" id="3.40.50.1110">
    <property type="entry name" value="SGNH hydrolase"/>
    <property type="match status" value="1"/>
</dbReference>
<gene>
    <name evidence="2" type="ORF">ASPFODRAFT_180662</name>
</gene>
<proteinExistence type="predicted"/>
<dbReference type="Pfam" id="PF13472">
    <property type="entry name" value="Lipase_GDSL_2"/>
    <property type="match status" value="1"/>
</dbReference>
<evidence type="ECO:0000313" key="2">
    <source>
        <dbReference type="EMBL" id="OJZ91255.1"/>
    </source>
</evidence>
<reference evidence="3" key="1">
    <citation type="journal article" date="2017" name="Genome Biol.">
        <title>Comparative genomics reveals high biological diversity and specific adaptations in the industrially and medically important fungal genus Aspergillus.</title>
        <authorList>
            <person name="de Vries R.P."/>
            <person name="Riley R."/>
            <person name="Wiebenga A."/>
            <person name="Aguilar-Osorio G."/>
            <person name="Amillis S."/>
            <person name="Uchima C.A."/>
            <person name="Anderluh G."/>
            <person name="Asadollahi M."/>
            <person name="Askin M."/>
            <person name="Barry K."/>
            <person name="Battaglia E."/>
            <person name="Bayram O."/>
            <person name="Benocci T."/>
            <person name="Braus-Stromeyer S.A."/>
            <person name="Caldana C."/>
            <person name="Canovas D."/>
            <person name="Cerqueira G.C."/>
            <person name="Chen F."/>
            <person name="Chen W."/>
            <person name="Choi C."/>
            <person name="Clum A."/>
            <person name="Dos Santos R.A."/>
            <person name="Damasio A.R."/>
            <person name="Diallinas G."/>
            <person name="Emri T."/>
            <person name="Fekete E."/>
            <person name="Flipphi M."/>
            <person name="Freyberg S."/>
            <person name="Gallo A."/>
            <person name="Gournas C."/>
            <person name="Habgood R."/>
            <person name="Hainaut M."/>
            <person name="Harispe M.L."/>
            <person name="Henrissat B."/>
            <person name="Hilden K.S."/>
            <person name="Hope R."/>
            <person name="Hossain A."/>
            <person name="Karabika E."/>
            <person name="Karaffa L."/>
            <person name="Karanyi Z."/>
            <person name="Krasevec N."/>
            <person name="Kuo A."/>
            <person name="Kusch H."/>
            <person name="LaButti K."/>
            <person name="Lagendijk E.L."/>
            <person name="Lapidus A."/>
            <person name="Levasseur A."/>
            <person name="Lindquist E."/>
            <person name="Lipzen A."/>
            <person name="Logrieco A.F."/>
            <person name="MacCabe A."/>
            <person name="Maekelae M.R."/>
            <person name="Malavazi I."/>
            <person name="Melin P."/>
            <person name="Meyer V."/>
            <person name="Mielnichuk N."/>
            <person name="Miskei M."/>
            <person name="Molnar A.P."/>
            <person name="Mule G."/>
            <person name="Ngan C.Y."/>
            <person name="Orejas M."/>
            <person name="Orosz E."/>
            <person name="Ouedraogo J.P."/>
            <person name="Overkamp K.M."/>
            <person name="Park H.-S."/>
            <person name="Perrone G."/>
            <person name="Piumi F."/>
            <person name="Punt P.J."/>
            <person name="Ram A.F."/>
            <person name="Ramon A."/>
            <person name="Rauscher S."/>
            <person name="Record E."/>
            <person name="Riano-Pachon D.M."/>
            <person name="Robert V."/>
            <person name="Roehrig J."/>
            <person name="Ruller R."/>
            <person name="Salamov A."/>
            <person name="Salih N.S."/>
            <person name="Samson R.A."/>
            <person name="Sandor E."/>
            <person name="Sanguinetti M."/>
            <person name="Schuetze T."/>
            <person name="Sepcic K."/>
            <person name="Shelest E."/>
            <person name="Sherlock G."/>
            <person name="Sophianopoulou V."/>
            <person name="Squina F.M."/>
            <person name="Sun H."/>
            <person name="Susca A."/>
            <person name="Todd R.B."/>
            <person name="Tsang A."/>
            <person name="Unkles S.E."/>
            <person name="van de Wiele N."/>
            <person name="van Rossen-Uffink D."/>
            <person name="Oliveira J.V."/>
            <person name="Vesth T.C."/>
            <person name="Visser J."/>
            <person name="Yu J.-H."/>
            <person name="Zhou M."/>
            <person name="Andersen M.R."/>
            <person name="Archer D.B."/>
            <person name="Baker S.E."/>
            <person name="Benoit I."/>
            <person name="Brakhage A.A."/>
            <person name="Braus G.H."/>
            <person name="Fischer R."/>
            <person name="Frisvad J.C."/>
            <person name="Goldman G.H."/>
            <person name="Houbraken J."/>
            <person name="Oakley B."/>
            <person name="Pocsi I."/>
            <person name="Scazzocchio C."/>
            <person name="Seiboth B."/>
            <person name="vanKuyk P.A."/>
            <person name="Wortman J."/>
            <person name="Dyer P.S."/>
            <person name="Grigoriev I.V."/>
        </authorList>
    </citation>
    <scope>NUCLEOTIDE SEQUENCE [LARGE SCALE GENOMIC DNA]</scope>
    <source>
        <strain evidence="3">CBS 106.47</strain>
    </source>
</reference>
<dbReference type="CDD" id="cd01838">
    <property type="entry name" value="Isoamyl_acetate_hydrolase_like"/>
    <property type="match status" value="1"/>
</dbReference>
<dbReference type="SUPFAM" id="SSF52266">
    <property type="entry name" value="SGNH hydrolase"/>
    <property type="match status" value="1"/>
</dbReference>
<evidence type="ECO:0000259" key="1">
    <source>
        <dbReference type="Pfam" id="PF13472"/>
    </source>
</evidence>
<dbReference type="VEuPathDB" id="FungiDB:ASPFODRAFT_180662"/>
<dbReference type="PANTHER" id="PTHR14209:SF19">
    <property type="entry name" value="ISOAMYL ACETATE-HYDROLYZING ESTERASE 1 HOMOLOG"/>
    <property type="match status" value="1"/>
</dbReference>
<dbReference type="AlphaFoldDB" id="A0A1M3TX14"/>